<dbReference type="EMBL" id="MFCX01000016">
    <property type="protein sequence ID" value="OGE26093.1"/>
    <property type="molecule type" value="Genomic_DNA"/>
</dbReference>
<dbReference type="Gene3D" id="3.40.50.1010">
    <property type="entry name" value="5'-nuclease"/>
    <property type="match status" value="1"/>
</dbReference>
<gene>
    <name evidence="2" type="ORF">A3C26_00040</name>
</gene>
<dbReference type="SUPFAM" id="SSF88723">
    <property type="entry name" value="PIN domain-like"/>
    <property type="match status" value="1"/>
</dbReference>
<organism evidence="2 3">
    <name type="scientific">Candidatus Daviesbacteria bacterium RIFCSPHIGHO2_02_FULL_39_12</name>
    <dbReference type="NCBI Taxonomy" id="1797770"/>
    <lineage>
        <taxon>Bacteria</taxon>
        <taxon>Candidatus Daviesiibacteriota</taxon>
    </lineage>
</organism>
<evidence type="ECO:0000259" key="1">
    <source>
        <dbReference type="SMART" id="SM00670"/>
    </source>
</evidence>
<protein>
    <submittedName>
        <fullName evidence="2">Putative toxin-antitoxin system toxin component, PIN family</fullName>
    </submittedName>
</protein>
<evidence type="ECO:0000313" key="2">
    <source>
        <dbReference type="EMBL" id="OGE26093.1"/>
    </source>
</evidence>
<dbReference type="InterPro" id="IPR002850">
    <property type="entry name" value="PIN_toxin-like"/>
</dbReference>
<dbReference type="PANTHER" id="PTHR34610:SF3">
    <property type="entry name" value="SSL7007 PROTEIN"/>
    <property type="match status" value="1"/>
</dbReference>
<comment type="caution">
    <text evidence="2">The sequence shown here is derived from an EMBL/GenBank/DDBJ whole genome shotgun (WGS) entry which is preliminary data.</text>
</comment>
<dbReference type="InterPro" id="IPR029060">
    <property type="entry name" value="PIN-like_dom_sf"/>
</dbReference>
<dbReference type="InterPro" id="IPR002716">
    <property type="entry name" value="PIN_dom"/>
</dbReference>
<sequence>MTKICLDSNIIISALLFDGKPEEILFMASGGDIETIISPSIIEEIKRNLINKFHRSDYETKKLISSVASISKIVIPKTKVKRVRYLPDNKILEAALEGKVDYIITGDKKHLLPVKEFRGIPIVTASQFIVILRSSDFSAKMPS</sequence>
<dbReference type="AlphaFoldDB" id="A0A1F5JBV9"/>
<proteinExistence type="predicted"/>
<evidence type="ECO:0000313" key="3">
    <source>
        <dbReference type="Proteomes" id="UP000177042"/>
    </source>
</evidence>
<accession>A0A1F5JBV9</accession>
<dbReference type="NCBIfam" id="TIGR00305">
    <property type="entry name" value="putative toxin-antitoxin system toxin component, PIN family"/>
    <property type="match status" value="1"/>
</dbReference>
<name>A0A1F5JBV9_9BACT</name>
<reference evidence="2 3" key="1">
    <citation type="journal article" date="2016" name="Nat. Commun.">
        <title>Thousands of microbial genomes shed light on interconnected biogeochemical processes in an aquifer system.</title>
        <authorList>
            <person name="Anantharaman K."/>
            <person name="Brown C.T."/>
            <person name="Hug L.A."/>
            <person name="Sharon I."/>
            <person name="Castelle C.J."/>
            <person name="Probst A.J."/>
            <person name="Thomas B.C."/>
            <person name="Singh A."/>
            <person name="Wilkins M.J."/>
            <person name="Karaoz U."/>
            <person name="Brodie E.L."/>
            <person name="Williams K.H."/>
            <person name="Hubbard S.S."/>
            <person name="Banfield J.F."/>
        </authorList>
    </citation>
    <scope>NUCLEOTIDE SEQUENCE [LARGE SCALE GENOMIC DNA]</scope>
</reference>
<dbReference type="Pfam" id="PF13470">
    <property type="entry name" value="PIN_3"/>
    <property type="match status" value="1"/>
</dbReference>
<dbReference type="SMART" id="SM00670">
    <property type="entry name" value="PINc"/>
    <property type="match status" value="1"/>
</dbReference>
<feature type="domain" description="PIN" evidence="1">
    <location>
        <begin position="2"/>
        <end position="112"/>
    </location>
</feature>
<dbReference type="PANTHER" id="PTHR34610">
    <property type="entry name" value="SSL7007 PROTEIN"/>
    <property type="match status" value="1"/>
</dbReference>
<dbReference type="Proteomes" id="UP000177042">
    <property type="component" value="Unassembled WGS sequence"/>
</dbReference>